<evidence type="ECO:0000313" key="10">
    <source>
        <dbReference type="Proteomes" id="UP000263595"/>
    </source>
</evidence>
<keyword evidence="3" id="KW-0441">Lipid A biosynthesis</keyword>
<dbReference type="InterPro" id="IPR018357">
    <property type="entry name" value="Hexapep_transf_CS"/>
</dbReference>
<dbReference type="Gene3D" id="2.160.10.10">
    <property type="entry name" value="Hexapeptide repeat proteins"/>
    <property type="match status" value="1"/>
</dbReference>
<keyword evidence="10" id="KW-1185">Reference proteome</keyword>
<evidence type="ECO:0000256" key="6">
    <source>
        <dbReference type="ARBA" id="ARBA00023098"/>
    </source>
</evidence>
<keyword evidence="7 8" id="KW-0012">Acyltransferase</keyword>
<dbReference type="RefSeq" id="WP_119139769.1">
    <property type="nucleotide sequence ID" value="NZ_CBCSFL010000048.1"/>
</dbReference>
<gene>
    <name evidence="9" type="primary">cysE</name>
    <name evidence="9" type="ORF">CCOS865_01683</name>
</gene>
<dbReference type="InterPro" id="IPR001451">
    <property type="entry name" value="Hexapep"/>
</dbReference>
<keyword evidence="6" id="KW-0443">Lipid metabolism</keyword>
<proteinExistence type="inferred from homology"/>
<dbReference type="GO" id="GO:0009001">
    <property type="term" value="F:serine O-acetyltransferase activity"/>
    <property type="evidence" value="ECO:0007669"/>
    <property type="project" value="UniProtKB-EC"/>
</dbReference>
<dbReference type="Proteomes" id="UP000263595">
    <property type="component" value="Unassembled WGS sequence"/>
</dbReference>
<name>A0A383RQT9_9PSED</name>
<comment type="similarity">
    <text evidence="1 8">Belongs to the transferase hexapeptide repeat family.</text>
</comment>
<dbReference type="Pfam" id="PF00132">
    <property type="entry name" value="Hexapep"/>
    <property type="match status" value="1"/>
</dbReference>
<evidence type="ECO:0000256" key="1">
    <source>
        <dbReference type="ARBA" id="ARBA00007274"/>
    </source>
</evidence>
<sequence length="188" mass="19788">MSSDQVGLCGLLLCDARRHRALLGADVNASVARLVLGMFSPRFAPVLLYRLAYACQRHRLSPLAKVFSLMNFLLFGIEIAVACRIGPGLFFPHTHGTVIGAYSIGSNAVIYQGVTVGARDLDFTYDEAHRPVLGDGVMLGAGAKVLGGIRLGDGVTVAANAVLLMSVADHCVVGGIPAKILKTRNEAA</sequence>
<dbReference type="CDD" id="cd03354">
    <property type="entry name" value="LbH_SAT"/>
    <property type="match status" value="1"/>
</dbReference>
<organism evidence="9 10">
    <name type="scientific">Pseudomonas reidholzensis</name>
    <dbReference type="NCBI Taxonomy" id="1785162"/>
    <lineage>
        <taxon>Bacteria</taxon>
        <taxon>Pseudomonadati</taxon>
        <taxon>Pseudomonadota</taxon>
        <taxon>Gammaproteobacteria</taxon>
        <taxon>Pseudomonadales</taxon>
        <taxon>Pseudomonadaceae</taxon>
        <taxon>Pseudomonas</taxon>
    </lineage>
</organism>
<dbReference type="EC" id="2.3.1.30" evidence="8"/>
<evidence type="ECO:0000256" key="3">
    <source>
        <dbReference type="ARBA" id="ARBA00022556"/>
    </source>
</evidence>
<dbReference type="GO" id="GO:0016020">
    <property type="term" value="C:membrane"/>
    <property type="evidence" value="ECO:0007669"/>
    <property type="project" value="GOC"/>
</dbReference>
<protein>
    <recommendedName>
        <fullName evidence="8">Serine acetyltransferase</fullName>
        <ecNumber evidence="8">2.3.1.30</ecNumber>
    </recommendedName>
</protein>
<dbReference type="OrthoDB" id="9815592at2"/>
<dbReference type="GO" id="GO:0009245">
    <property type="term" value="P:lipid A biosynthetic process"/>
    <property type="evidence" value="ECO:0007669"/>
    <property type="project" value="UniProtKB-KW"/>
</dbReference>
<keyword evidence="4 8" id="KW-0808">Transferase</keyword>
<dbReference type="PROSITE" id="PS00101">
    <property type="entry name" value="HEXAPEP_TRANSFERASES"/>
    <property type="match status" value="1"/>
</dbReference>
<evidence type="ECO:0000256" key="7">
    <source>
        <dbReference type="ARBA" id="ARBA00023315"/>
    </source>
</evidence>
<dbReference type="InterPro" id="IPR011004">
    <property type="entry name" value="Trimer_LpxA-like_sf"/>
</dbReference>
<dbReference type="GO" id="GO:0006535">
    <property type="term" value="P:cysteine biosynthetic process from serine"/>
    <property type="evidence" value="ECO:0007669"/>
    <property type="project" value="InterPro"/>
</dbReference>
<dbReference type="InterPro" id="IPR045304">
    <property type="entry name" value="LbH_SAT"/>
</dbReference>
<dbReference type="GO" id="GO:0005737">
    <property type="term" value="C:cytoplasm"/>
    <property type="evidence" value="ECO:0007669"/>
    <property type="project" value="InterPro"/>
</dbReference>
<keyword evidence="5" id="KW-0677">Repeat</keyword>
<dbReference type="InterPro" id="IPR005881">
    <property type="entry name" value="Ser_O-AcTrfase"/>
</dbReference>
<dbReference type="PANTHER" id="PTHR42811">
    <property type="entry name" value="SERINE ACETYLTRANSFERASE"/>
    <property type="match status" value="1"/>
</dbReference>
<reference evidence="10" key="1">
    <citation type="submission" date="2018-08" db="EMBL/GenBank/DDBJ databases">
        <authorList>
            <person name="Blom J."/>
        </authorList>
    </citation>
    <scope>NUCLEOTIDE SEQUENCE [LARGE SCALE GENOMIC DNA]</scope>
    <source>
        <strain evidence="10">CCOS 865</strain>
    </source>
</reference>
<keyword evidence="2" id="KW-0444">Lipid biosynthesis</keyword>
<dbReference type="AlphaFoldDB" id="A0A383RQT9"/>
<evidence type="ECO:0000256" key="2">
    <source>
        <dbReference type="ARBA" id="ARBA00022516"/>
    </source>
</evidence>
<dbReference type="SUPFAM" id="SSF51161">
    <property type="entry name" value="Trimeric LpxA-like enzymes"/>
    <property type="match status" value="1"/>
</dbReference>
<evidence type="ECO:0000256" key="5">
    <source>
        <dbReference type="ARBA" id="ARBA00022737"/>
    </source>
</evidence>
<dbReference type="PIRSF" id="PIRSF000441">
    <property type="entry name" value="CysE"/>
    <property type="match status" value="1"/>
</dbReference>
<evidence type="ECO:0000313" key="9">
    <source>
        <dbReference type="EMBL" id="SYX89430.1"/>
    </source>
</evidence>
<evidence type="ECO:0000256" key="8">
    <source>
        <dbReference type="PIRNR" id="PIRNR000441"/>
    </source>
</evidence>
<evidence type="ECO:0000256" key="4">
    <source>
        <dbReference type="ARBA" id="ARBA00022679"/>
    </source>
</evidence>
<comment type="catalytic activity">
    <reaction evidence="8">
        <text>L-serine + acetyl-CoA = O-acetyl-L-serine + CoA</text>
        <dbReference type="Rhea" id="RHEA:24560"/>
        <dbReference type="ChEBI" id="CHEBI:33384"/>
        <dbReference type="ChEBI" id="CHEBI:57287"/>
        <dbReference type="ChEBI" id="CHEBI:57288"/>
        <dbReference type="ChEBI" id="CHEBI:58340"/>
        <dbReference type="EC" id="2.3.1.30"/>
    </reaction>
</comment>
<accession>A0A383RQT9</accession>
<dbReference type="EMBL" id="UNOZ01000013">
    <property type="protein sequence ID" value="SYX89430.1"/>
    <property type="molecule type" value="Genomic_DNA"/>
</dbReference>